<dbReference type="SUPFAM" id="SSF51391">
    <property type="entry name" value="Thiamin phosphate synthase"/>
    <property type="match status" value="1"/>
</dbReference>
<comment type="similarity">
    <text evidence="2">Belongs to the Nudix hydrolase family.</text>
</comment>
<dbReference type="GO" id="GO:0044716">
    <property type="term" value="F:8-oxo-GDP phosphatase activity"/>
    <property type="evidence" value="ECO:0007669"/>
    <property type="project" value="TreeGrafter"/>
</dbReference>
<dbReference type="Gene3D" id="3.90.79.10">
    <property type="entry name" value="Nucleoside Triphosphate Pyrophosphohydrolase"/>
    <property type="match status" value="1"/>
</dbReference>
<comment type="catalytic activity">
    <reaction evidence="10">
        <text>8-oxo-dGTP + H2O = 8-oxo-dGMP + diphosphate + H(+)</text>
        <dbReference type="Rhea" id="RHEA:31575"/>
        <dbReference type="ChEBI" id="CHEBI:15377"/>
        <dbReference type="ChEBI" id="CHEBI:15378"/>
        <dbReference type="ChEBI" id="CHEBI:33019"/>
        <dbReference type="ChEBI" id="CHEBI:63224"/>
        <dbReference type="ChEBI" id="CHEBI:77896"/>
        <dbReference type="EC" id="3.6.1.55"/>
    </reaction>
</comment>
<evidence type="ECO:0000256" key="5">
    <source>
        <dbReference type="ARBA" id="ARBA00022723"/>
    </source>
</evidence>
<name>A0A2A4MGX4_9GAMM</name>
<dbReference type="InterPro" id="IPR020476">
    <property type="entry name" value="Nudix_hydrolase"/>
</dbReference>
<dbReference type="InterPro" id="IPR003561">
    <property type="entry name" value="Mutator_MutT"/>
</dbReference>
<dbReference type="CDD" id="cd00564">
    <property type="entry name" value="TMP_TenI"/>
    <property type="match status" value="1"/>
</dbReference>
<dbReference type="PRINTS" id="PR00502">
    <property type="entry name" value="NUDIXFAMILY"/>
</dbReference>
<dbReference type="InterPro" id="IPR015797">
    <property type="entry name" value="NUDIX_hydrolase-like_dom_sf"/>
</dbReference>
<dbReference type="PANTHER" id="PTHR47707:SF1">
    <property type="entry name" value="NUDIX HYDROLASE FAMILY PROTEIN"/>
    <property type="match status" value="1"/>
</dbReference>
<evidence type="ECO:0000256" key="3">
    <source>
        <dbReference type="ARBA" id="ARBA00022457"/>
    </source>
</evidence>
<dbReference type="PANTHER" id="PTHR47707">
    <property type="entry name" value="8-OXO-DGTP DIPHOSPHATASE"/>
    <property type="match status" value="1"/>
</dbReference>
<evidence type="ECO:0000256" key="18">
    <source>
        <dbReference type="PIRSR" id="PIRSR603561-2"/>
    </source>
</evidence>
<dbReference type="PROSITE" id="PS00893">
    <property type="entry name" value="NUDIX_BOX"/>
    <property type="match status" value="1"/>
</dbReference>
<dbReference type="InterPro" id="IPR013785">
    <property type="entry name" value="Aldolase_TIM"/>
</dbReference>
<dbReference type="InterPro" id="IPR022998">
    <property type="entry name" value="ThiamineP_synth_TenI"/>
</dbReference>
<dbReference type="GO" id="GO:0006281">
    <property type="term" value="P:DNA repair"/>
    <property type="evidence" value="ECO:0007669"/>
    <property type="project" value="UniProtKB-KW"/>
</dbReference>
<accession>A0A2A4MGX4</accession>
<evidence type="ECO:0000256" key="13">
    <source>
        <dbReference type="ARBA" id="ARBA00040794"/>
    </source>
</evidence>
<dbReference type="Pfam" id="PF02581">
    <property type="entry name" value="TMP-TENI"/>
    <property type="match status" value="1"/>
</dbReference>
<dbReference type="InterPro" id="IPR000086">
    <property type="entry name" value="NUDIX_hydrolase_dom"/>
</dbReference>
<evidence type="ECO:0000256" key="12">
    <source>
        <dbReference type="ARBA" id="ARBA00038905"/>
    </source>
</evidence>
<dbReference type="GO" id="GO:0044715">
    <property type="term" value="F:8-oxo-dGDP phosphatase activity"/>
    <property type="evidence" value="ECO:0007669"/>
    <property type="project" value="TreeGrafter"/>
</dbReference>
<dbReference type="InterPro" id="IPR036206">
    <property type="entry name" value="ThiamineP_synth_sf"/>
</dbReference>
<protein>
    <recommendedName>
        <fullName evidence="13">8-oxo-dGTP diphosphatase</fullName>
        <ecNumber evidence="12">3.6.1.55</ecNumber>
    </recommendedName>
    <alternativeName>
        <fullName evidence="16">7,8-dihydro-8-oxoguanine-triphosphatase</fullName>
    </alternativeName>
    <alternativeName>
        <fullName evidence="15">Mutator protein MutT</fullName>
    </alternativeName>
    <alternativeName>
        <fullName evidence="14">dGTP pyrophosphohydrolase</fullName>
    </alternativeName>
</protein>
<evidence type="ECO:0000256" key="16">
    <source>
        <dbReference type="ARBA" id="ARBA00042798"/>
    </source>
</evidence>
<keyword evidence="5 18" id="KW-0479">Metal-binding</keyword>
<reference evidence="21" key="1">
    <citation type="submission" date="2017-08" db="EMBL/GenBank/DDBJ databases">
        <title>A dynamic microbial community with high functional redundancy inhabits the cold, oxic subseafloor aquifer.</title>
        <authorList>
            <person name="Tully B.J."/>
            <person name="Wheat C.G."/>
            <person name="Glazer B.T."/>
            <person name="Huber J.A."/>
        </authorList>
    </citation>
    <scope>NUCLEOTIDE SEQUENCE [LARGE SCALE GENOMIC DNA]</scope>
</reference>
<dbReference type="InterPro" id="IPR047127">
    <property type="entry name" value="MutT-like"/>
</dbReference>
<dbReference type="InterPro" id="IPR020084">
    <property type="entry name" value="NUDIX_hydrolase_CS"/>
</dbReference>
<dbReference type="GO" id="GO:0009228">
    <property type="term" value="P:thiamine biosynthetic process"/>
    <property type="evidence" value="ECO:0007669"/>
    <property type="project" value="UniProtKB-KW"/>
</dbReference>
<dbReference type="AlphaFoldDB" id="A0A2A4MGX4"/>
<evidence type="ECO:0000256" key="17">
    <source>
        <dbReference type="PIRSR" id="PIRSR603561-1"/>
    </source>
</evidence>
<keyword evidence="3" id="KW-0515">Mutator protein</keyword>
<dbReference type="FunFam" id="3.90.79.10:FF:000014">
    <property type="entry name" value="8-oxo-dGTP diphosphatase MutT"/>
    <property type="match status" value="1"/>
</dbReference>
<keyword evidence="9" id="KW-0234">DNA repair</keyword>
<dbReference type="GO" id="GO:0046872">
    <property type="term" value="F:metal ion binding"/>
    <property type="evidence" value="ECO:0007669"/>
    <property type="project" value="UniProtKB-KW"/>
</dbReference>
<evidence type="ECO:0000256" key="10">
    <source>
        <dbReference type="ARBA" id="ARBA00035861"/>
    </source>
</evidence>
<dbReference type="InterPro" id="IPR029119">
    <property type="entry name" value="MutY_C"/>
</dbReference>
<gene>
    <name evidence="20" type="ORF">COC19_07140</name>
</gene>
<keyword evidence="8 18" id="KW-0460">Magnesium</keyword>
<feature type="binding site" evidence="17">
    <location>
        <position position="29"/>
    </location>
    <ligand>
        <name>8-oxo-dGTP</name>
        <dbReference type="ChEBI" id="CHEBI:77896"/>
    </ligand>
</feature>
<dbReference type="EC" id="3.6.1.55" evidence="12"/>
<dbReference type="GO" id="GO:0006260">
    <property type="term" value="P:DNA replication"/>
    <property type="evidence" value="ECO:0007669"/>
    <property type="project" value="UniProtKB-KW"/>
</dbReference>
<dbReference type="EMBL" id="NVQR01000121">
    <property type="protein sequence ID" value="PCH59375.1"/>
    <property type="molecule type" value="Genomic_DNA"/>
</dbReference>
<comment type="cofactor">
    <cofactor evidence="1 18">
        <name>Mg(2+)</name>
        <dbReference type="ChEBI" id="CHEBI:18420"/>
    </cofactor>
</comment>
<dbReference type="PROSITE" id="PS51462">
    <property type="entry name" value="NUDIX"/>
    <property type="match status" value="1"/>
</dbReference>
<evidence type="ECO:0000256" key="4">
    <source>
        <dbReference type="ARBA" id="ARBA00022705"/>
    </source>
</evidence>
<feature type="binding site" evidence="18">
    <location>
        <position position="58"/>
    </location>
    <ligand>
        <name>Mg(2+)</name>
        <dbReference type="ChEBI" id="CHEBI:18420"/>
    </ligand>
</feature>
<dbReference type="Pfam" id="PF14815">
    <property type="entry name" value="NUDIX_4"/>
    <property type="match status" value="1"/>
</dbReference>
<comment type="caution">
    <text evidence="20">The sequence shown here is derived from an EMBL/GenBank/DDBJ whole genome shotgun (WGS) entry which is preliminary data.</text>
</comment>
<dbReference type="NCBIfam" id="NF006530">
    <property type="entry name" value="PRK08999.1"/>
    <property type="match status" value="1"/>
</dbReference>
<evidence type="ECO:0000256" key="8">
    <source>
        <dbReference type="ARBA" id="ARBA00022842"/>
    </source>
</evidence>
<proteinExistence type="inferred from homology"/>
<keyword evidence="4" id="KW-0235">DNA replication</keyword>
<dbReference type="SUPFAM" id="SSF55811">
    <property type="entry name" value="Nudix"/>
    <property type="match status" value="1"/>
</dbReference>
<comment type="catalytic activity">
    <reaction evidence="11">
        <text>8-oxo-GTP + H2O = 8-oxo-GMP + diphosphate + H(+)</text>
        <dbReference type="Rhea" id="RHEA:67616"/>
        <dbReference type="ChEBI" id="CHEBI:15377"/>
        <dbReference type="ChEBI" id="CHEBI:15378"/>
        <dbReference type="ChEBI" id="CHEBI:33019"/>
        <dbReference type="ChEBI" id="CHEBI:143553"/>
        <dbReference type="ChEBI" id="CHEBI:145694"/>
    </reaction>
</comment>
<dbReference type="GO" id="GO:0035539">
    <property type="term" value="F:8-oxo-7,8-dihydrodeoxyguanosine triphosphate pyrophosphatase activity"/>
    <property type="evidence" value="ECO:0007669"/>
    <property type="project" value="UniProtKB-EC"/>
</dbReference>
<keyword evidence="7" id="KW-0378">Hydrolase</keyword>
<feature type="domain" description="Nudix hydrolase" evidence="19">
    <location>
        <begin position="4"/>
        <end position="129"/>
    </location>
</feature>
<dbReference type="Gene3D" id="3.20.20.70">
    <property type="entry name" value="Aldolase class I"/>
    <property type="match status" value="1"/>
</dbReference>
<evidence type="ECO:0000259" key="19">
    <source>
        <dbReference type="PROSITE" id="PS51462"/>
    </source>
</evidence>
<evidence type="ECO:0000256" key="1">
    <source>
        <dbReference type="ARBA" id="ARBA00001946"/>
    </source>
</evidence>
<evidence type="ECO:0000256" key="6">
    <source>
        <dbReference type="ARBA" id="ARBA00022763"/>
    </source>
</evidence>
<dbReference type="NCBIfam" id="TIGR00586">
    <property type="entry name" value="mutt"/>
    <property type="match status" value="1"/>
</dbReference>
<evidence type="ECO:0000256" key="15">
    <source>
        <dbReference type="ARBA" id="ARBA00041979"/>
    </source>
</evidence>
<dbReference type="GO" id="GO:0008413">
    <property type="term" value="F:8-oxo-7,8-dihydroguanosine triphosphate pyrophosphatase activity"/>
    <property type="evidence" value="ECO:0007669"/>
    <property type="project" value="InterPro"/>
</dbReference>
<sequence length="315" mass="34640">MITPVHVAVGVILNSQGQVLLSIRHAHSHQGGLWEFPGGKVESGESVKAALKRELSEELGISISTYHPLTKIQHHYKDKSVLLDVWVVNGFRGEAQGKEGQHIQWCNIDALLSKDFPAANLHIIKLLQLPDRLAITPTLNSLDDLLELLQHYTVQGITMVQLRQWQLDSAEYLHWATQAKSFCQANNLQLLINRPIDDFAKHAAGAGYHASSRQLASLMQRPVDTQTLFSASCHSLDELQQAENLGADFALLSNINPSDSHPDRAGMGWEGFKQLAQQVSIPVYGLGGLNEQDLSRAKQMGAHGIAAISAFLRSS</sequence>
<feature type="binding site" evidence="17">
    <location>
        <position position="120"/>
    </location>
    <ligand>
        <name>8-oxo-dGTP</name>
        <dbReference type="ChEBI" id="CHEBI:77896"/>
    </ligand>
</feature>
<dbReference type="Proteomes" id="UP000218172">
    <property type="component" value="Unassembled WGS sequence"/>
</dbReference>
<keyword evidence="6" id="KW-0227">DNA damage</keyword>
<evidence type="ECO:0000256" key="2">
    <source>
        <dbReference type="ARBA" id="ARBA00005582"/>
    </source>
</evidence>
<evidence type="ECO:0000256" key="14">
    <source>
        <dbReference type="ARBA" id="ARBA00041592"/>
    </source>
</evidence>
<feature type="binding site" evidence="18">
    <location>
        <position position="38"/>
    </location>
    <ligand>
        <name>Mg(2+)</name>
        <dbReference type="ChEBI" id="CHEBI:18420"/>
    </ligand>
</feature>
<evidence type="ECO:0000256" key="7">
    <source>
        <dbReference type="ARBA" id="ARBA00022801"/>
    </source>
</evidence>
<feature type="binding site" evidence="17">
    <location>
        <position position="24"/>
    </location>
    <ligand>
        <name>8-oxo-dGTP</name>
        <dbReference type="ChEBI" id="CHEBI:77896"/>
    </ligand>
</feature>
<evidence type="ECO:0000313" key="21">
    <source>
        <dbReference type="Proteomes" id="UP000218172"/>
    </source>
</evidence>
<feature type="binding site" evidence="17">
    <location>
        <begin position="35"/>
        <end position="38"/>
    </location>
    <ligand>
        <name>8-oxo-dGTP</name>
        <dbReference type="ChEBI" id="CHEBI:77896"/>
    </ligand>
</feature>
<evidence type="ECO:0000256" key="11">
    <source>
        <dbReference type="ARBA" id="ARBA00036904"/>
    </source>
</evidence>
<dbReference type="CDD" id="cd03425">
    <property type="entry name" value="NUDIX_MutT_NudA_like"/>
    <property type="match status" value="1"/>
</dbReference>
<evidence type="ECO:0000256" key="9">
    <source>
        <dbReference type="ARBA" id="ARBA00023204"/>
    </source>
</evidence>
<evidence type="ECO:0000313" key="20">
    <source>
        <dbReference type="EMBL" id="PCH59375.1"/>
    </source>
</evidence>
<organism evidence="20 21">
    <name type="scientific">SAR86 cluster bacterium</name>
    <dbReference type="NCBI Taxonomy" id="2030880"/>
    <lineage>
        <taxon>Bacteria</taxon>
        <taxon>Pseudomonadati</taxon>
        <taxon>Pseudomonadota</taxon>
        <taxon>Gammaproteobacteria</taxon>
        <taxon>SAR86 cluster</taxon>
    </lineage>
</organism>